<dbReference type="Pfam" id="PF03031">
    <property type="entry name" value="NIF"/>
    <property type="match status" value="1"/>
</dbReference>
<comment type="subunit">
    <text evidence="1">Component of the TIM23 complex.</text>
</comment>
<name>A0ABN7T4X4_OIKDI</name>
<dbReference type="SMART" id="SM00577">
    <property type="entry name" value="CPDc"/>
    <property type="match status" value="1"/>
</dbReference>
<keyword evidence="1" id="KW-0496">Mitochondrion</keyword>
<dbReference type="SUPFAM" id="SSF56784">
    <property type="entry name" value="HAD-like"/>
    <property type="match status" value="1"/>
</dbReference>
<dbReference type="EMBL" id="OU015567">
    <property type="protein sequence ID" value="CAG5111201.1"/>
    <property type="molecule type" value="Genomic_DNA"/>
</dbReference>
<dbReference type="InterPro" id="IPR036412">
    <property type="entry name" value="HAD-like_sf"/>
</dbReference>
<protein>
    <recommendedName>
        <fullName evidence="1">Mitochondrial import inner membrane translocase subunit TIM50</fullName>
    </recommendedName>
</protein>
<dbReference type="InterPro" id="IPR050365">
    <property type="entry name" value="TIM50"/>
</dbReference>
<comment type="subcellular location">
    <subcellularLocation>
        <location evidence="1">Mitochondrion inner membrane</location>
        <topology evidence="1">Single-pass membrane protein</topology>
    </subcellularLocation>
</comment>
<dbReference type="InterPro" id="IPR023214">
    <property type="entry name" value="HAD_sf"/>
</dbReference>
<keyword evidence="1" id="KW-0809">Transit peptide</keyword>
<keyword evidence="1" id="KW-0811">Translocation</keyword>
<gene>
    <name evidence="3" type="ORF">OKIOD_LOCUS14296</name>
</gene>
<dbReference type="Proteomes" id="UP001158576">
    <property type="component" value="Chromosome 2"/>
</dbReference>
<evidence type="ECO:0000313" key="3">
    <source>
        <dbReference type="EMBL" id="CAG5111201.1"/>
    </source>
</evidence>
<proteinExistence type="inferred from homology"/>
<organism evidence="3 4">
    <name type="scientific">Oikopleura dioica</name>
    <name type="common">Tunicate</name>
    <dbReference type="NCBI Taxonomy" id="34765"/>
    <lineage>
        <taxon>Eukaryota</taxon>
        <taxon>Metazoa</taxon>
        <taxon>Chordata</taxon>
        <taxon>Tunicata</taxon>
        <taxon>Appendicularia</taxon>
        <taxon>Copelata</taxon>
        <taxon>Oikopleuridae</taxon>
        <taxon>Oikopleura</taxon>
    </lineage>
</organism>
<evidence type="ECO:0000313" key="4">
    <source>
        <dbReference type="Proteomes" id="UP001158576"/>
    </source>
</evidence>
<dbReference type="InterPro" id="IPR004274">
    <property type="entry name" value="FCP1_dom"/>
</dbReference>
<dbReference type="Gene3D" id="3.40.50.1000">
    <property type="entry name" value="HAD superfamily/HAD-like"/>
    <property type="match status" value="1"/>
</dbReference>
<sequence>MNRLLTRGLLTRSLIQPLRPGLQRQLASPVHNVQRINIVRRSSEEATEPEGGSIQKVILGGIFGCVFIAYLISICSQLPDDPERMTVEKQKRMTQKELEEWDKAQRAKQWYEAIGDMFPSGWRWKQALETVMAESMNMESWFGLKLGLDYYLSSTEPEWKIALPPPLEPPYPQTRFTISMEILGLLFESNFDPVRGWAFKPRPGAEYFMSKVGFPNSELVFFTEASGQDILPIIDRFAKKLQRHFKTEQPPMALWQLYRNSCRYDDGNYKKDIDVLGRDPKTTIHIDISDVAFLEKHKDNVILVASAKEARESGHDMTLFDLADLLDDIIKDRDIYDVREKISELRKRGKEGQYLPDIFREIQAENEFKESELQAKQAEINSLNPSMAKRNKFKLF</sequence>
<dbReference type="PANTHER" id="PTHR12210">
    <property type="entry name" value="DULLARD PROTEIN PHOSPHATASE"/>
    <property type="match status" value="1"/>
</dbReference>
<keyword evidence="1" id="KW-0653">Protein transport</keyword>
<evidence type="ECO:0000259" key="2">
    <source>
        <dbReference type="PROSITE" id="PS50969"/>
    </source>
</evidence>
<keyword evidence="1" id="KW-0813">Transport</keyword>
<reference evidence="3 4" key="1">
    <citation type="submission" date="2021-04" db="EMBL/GenBank/DDBJ databases">
        <authorList>
            <person name="Bliznina A."/>
        </authorList>
    </citation>
    <scope>NUCLEOTIDE SEQUENCE [LARGE SCALE GENOMIC DNA]</scope>
</reference>
<comment type="similarity">
    <text evidence="1">Belongs to the TIM50 family.</text>
</comment>
<evidence type="ECO:0000256" key="1">
    <source>
        <dbReference type="RuleBase" id="RU365079"/>
    </source>
</evidence>
<feature type="domain" description="FCP1 homology" evidence="2">
    <location>
        <begin position="171"/>
        <end position="329"/>
    </location>
</feature>
<accession>A0ABN7T4X4</accession>
<keyword evidence="4" id="KW-1185">Reference proteome</keyword>
<comment type="function">
    <text evidence="1">Essential component of the TIM23 complex, a complex that mediates the translocation of transit peptide-containing proteins across the mitochondrial inner membrane.</text>
</comment>
<dbReference type="PROSITE" id="PS50969">
    <property type="entry name" value="FCP1"/>
    <property type="match status" value="1"/>
</dbReference>